<evidence type="ECO:0000256" key="10">
    <source>
        <dbReference type="SAM" id="Phobius"/>
    </source>
</evidence>
<comment type="catalytic activity">
    <reaction evidence="9">
        <text>a long-chain fatty aldehyde + 2 NADPH + O2 + H(+) = a long-chain alkane + formate + 2 NADP(+) + H2O</text>
        <dbReference type="Rhea" id="RHEA:21440"/>
        <dbReference type="ChEBI" id="CHEBI:15377"/>
        <dbReference type="ChEBI" id="CHEBI:15378"/>
        <dbReference type="ChEBI" id="CHEBI:15379"/>
        <dbReference type="ChEBI" id="CHEBI:15740"/>
        <dbReference type="ChEBI" id="CHEBI:17176"/>
        <dbReference type="ChEBI" id="CHEBI:57783"/>
        <dbReference type="ChEBI" id="CHEBI:58349"/>
        <dbReference type="ChEBI" id="CHEBI:83563"/>
        <dbReference type="EC" id="4.1.99.5"/>
    </reaction>
</comment>
<evidence type="ECO:0000256" key="9">
    <source>
        <dbReference type="ARBA" id="ARBA00047909"/>
    </source>
</evidence>
<dbReference type="GO" id="GO:0071771">
    <property type="term" value="F:aldehyde oxygenase (deformylating) activity"/>
    <property type="evidence" value="ECO:0007669"/>
    <property type="project" value="UniProtKB-EC"/>
</dbReference>
<evidence type="ECO:0000256" key="7">
    <source>
        <dbReference type="ARBA" id="ARBA00023136"/>
    </source>
</evidence>
<feature type="domain" description="Fatty acid hydroxylase" evidence="11">
    <location>
        <begin position="127"/>
        <end position="262"/>
    </location>
</feature>
<dbReference type="GO" id="GO:0016491">
    <property type="term" value="F:oxidoreductase activity"/>
    <property type="evidence" value="ECO:0007669"/>
    <property type="project" value="InterPro"/>
</dbReference>
<gene>
    <name evidence="12" type="primary">SBH2_0</name>
    <name evidence="12" type="ORF">g.63389</name>
</gene>
<reference evidence="12" key="1">
    <citation type="submission" date="2015-07" db="EMBL/GenBank/DDBJ databases">
        <title>Transcriptome Assembly of Anthurium amnicola.</title>
        <authorList>
            <person name="Suzuki J."/>
        </authorList>
    </citation>
    <scope>NUCLEOTIDE SEQUENCE</scope>
</reference>
<evidence type="ECO:0000256" key="6">
    <source>
        <dbReference type="ARBA" id="ARBA00022989"/>
    </source>
</evidence>
<organism evidence="12">
    <name type="scientific">Anthurium amnicola</name>
    <dbReference type="NCBI Taxonomy" id="1678845"/>
    <lineage>
        <taxon>Eukaryota</taxon>
        <taxon>Viridiplantae</taxon>
        <taxon>Streptophyta</taxon>
        <taxon>Embryophyta</taxon>
        <taxon>Tracheophyta</taxon>
        <taxon>Spermatophyta</taxon>
        <taxon>Magnoliopsida</taxon>
        <taxon>Liliopsida</taxon>
        <taxon>Araceae</taxon>
        <taxon>Pothoideae</taxon>
        <taxon>Potheae</taxon>
        <taxon>Anthurium</taxon>
    </lineage>
</organism>
<feature type="transmembrane region" description="Helical" evidence="10">
    <location>
        <begin position="122"/>
        <end position="140"/>
    </location>
</feature>
<sequence length="285" mass="32722">LCASIHSHSKVPDLLFPLLHLRRSAAMALGMPEELLPVIIPTIVYWIVSGIYTILWYSSDKHRLFTQEDEDAKNLVTRRRAVAVVLLNQSAQVAIVALSFWVRKGKGDDDAESRPPPSLVRLAWQLMVGLLFVDTWQYFWHRLIHESEFLYKHVHYMHHHMVVPYTYGAQFTHPVDMIVADTISNTLAAHITGMSPWTTTFFFIVHILKSLDDHSGLWFPNSPYSRLLSNNSAWHASHHQLDGSKHNFSVLFLNIWDKLLGTYRPCTVERREGGGYQLRAAAKDL</sequence>
<feature type="transmembrane region" description="Helical" evidence="10">
    <location>
        <begin position="81"/>
        <end position="102"/>
    </location>
</feature>
<evidence type="ECO:0000256" key="2">
    <source>
        <dbReference type="ARBA" id="ARBA00009324"/>
    </source>
</evidence>
<evidence type="ECO:0000256" key="8">
    <source>
        <dbReference type="ARBA" id="ARBA00023239"/>
    </source>
</evidence>
<dbReference type="EMBL" id="GDJX01008172">
    <property type="protein sequence ID" value="JAT59764.1"/>
    <property type="molecule type" value="Transcribed_RNA"/>
</dbReference>
<keyword evidence="6 10" id="KW-1133">Transmembrane helix</keyword>
<comment type="similarity">
    <text evidence="2">Belongs to the sterol desaturase family.</text>
</comment>
<keyword evidence="5" id="KW-0256">Endoplasmic reticulum</keyword>
<dbReference type="InterPro" id="IPR006694">
    <property type="entry name" value="Fatty_acid_hydroxylase"/>
</dbReference>
<protein>
    <recommendedName>
        <fullName evidence="3">aldehyde oxygenase (deformylating)</fullName>
        <ecNumber evidence="3">4.1.99.5</ecNumber>
    </recommendedName>
</protein>
<feature type="non-terminal residue" evidence="12">
    <location>
        <position position="1"/>
    </location>
</feature>
<dbReference type="PANTHER" id="PTHR11863">
    <property type="entry name" value="STEROL DESATURASE"/>
    <property type="match status" value="1"/>
</dbReference>
<evidence type="ECO:0000256" key="3">
    <source>
        <dbReference type="ARBA" id="ARBA00013146"/>
    </source>
</evidence>
<dbReference type="InterPro" id="IPR050307">
    <property type="entry name" value="Sterol_Desaturase_Related"/>
</dbReference>
<evidence type="ECO:0000259" key="11">
    <source>
        <dbReference type="Pfam" id="PF04116"/>
    </source>
</evidence>
<evidence type="ECO:0000256" key="4">
    <source>
        <dbReference type="ARBA" id="ARBA00022692"/>
    </source>
</evidence>
<keyword evidence="7 10" id="KW-0472">Membrane</keyword>
<dbReference type="GO" id="GO:0005789">
    <property type="term" value="C:endoplasmic reticulum membrane"/>
    <property type="evidence" value="ECO:0007669"/>
    <property type="project" value="UniProtKB-SubCell"/>
</dbReference>
<name>A0A1D1YYQ0_9ARAE</name>
<accession>A0A1D1YYQ0</accession>
<dbReference type="AlphaFoldDB" id="A0A1D1YYQ0"/>
<dbReference type="GO" id="GO:0005506">
    <property type="term" value="F:iron ion binding"/>
    <property type="evidence" value="ECO:0007669"/>
    <property type="project" value="InterPro"/>
</dbReference>
<evidence type="ECO:0000256" key="1">
    <source>
        <dbReference type="ARBA" id="ARBA00004477"/>
    </source>
</evidence>
<proteinExistence type="inferred from homology"/>
<evidence type="ECO:0000313" key="12">
    <source>
        <dbReference type="EMBL" id="JAT59764.1"/>
    </source>
</evidence>
<feature type="transmembrane region" description="Helical" evidence="10">
    <location>
        <begin position="35"/>
        <end position="57"/>
    </location>
</feature>
<keyword evidence="4 10" id="KW-0812">Transmembrane</keyword>
<comment type="subcellular location">
    <subcellularLocation>
        <location evidence="1">Endoplasmic reticulum membrane</location>
        <topology evidence="1">Multi-pass membrane protein</topology>
    </subcellularLocation>
</comment>
<keyword evidence="8" id="KW-0456">Lyase</keyword>
<dbReference type="Pfam" id="PF04116">
    <property type="entry name" value="FA_hydroxylase"/>
    <property type="match status" value="1"/>
</dbReference>
<evidence type="ECO:0000256" key="5">
    <source>
        <dbReference type="ARBA" id="ARBA00022824"/>
    </source>
</evidence>
<dbReference type="EC" id="4.1.99.5" evidence="3"/>
<dbReference type="GO" id="GO:0008610">
    <property type="term" value="P:lipid biosynthetic process"/>
    <property type="evidence" value="ECO:0007669"/>
    <property type="project" value="InterPro"/>
</dbReference>